<sequence>MRQEPRPLSHLLSHQKNSSLLVIVSPLKSFLNGLLHGHLAKAIGRRIRLSPTRALLMVTVSSSRHEANKNGTAVGQQPMKAAAPGSLDKTTAAMACMVDAPVRSFGPFERRED</sequence>
<gene>
    <name evidence="2" type="ORF">IM811_004463</name>
</gene>
<evidence type="ECO:0000256" key="1">
    <source>
        <dbReference type="SAM" id="MobiDB-lite"/>
    </source>
</evidence>
<comment type="caution">
    <text evidence="2">The sequence shown here is derived from an EMBL/GenBank/DDBJ whole genome shotgun (WGS) entry which is preliminary data.</text>
</comment>
<dbReference type="AlphaFoldDB" id="A0A8H7K7K7"/>
<name>A0A8H7K7K7_BIOOC</name>
<proteinExistence type="predicted"/>
<evidence type="ECO:0000313" key="3">
    <source>
        <dbReference type="Proteomes" id="UP000616885"/>
    </source>
</evidence>
<feature type="region of interest" description="Disordered" evidence="1">
    <location>
        <begin position="65"/>
        <end position="85"/>
    </location>
</feature>
<evidence type="ECO:0000313" key="2">
    <source>
        <dbReference type="EMBL" id="KAF9744841.1"/>
    </source>
</evidence>
<reference evidence="2" key="1">
    <citation type="submission" date="2020-10" db="EMBL/GenBank/DDBJ databases">
        <title>High-Quality Genome Resource of Clonostachys rosea strain S41 by Oxford Nanopore Long-Read Sequencing.</title>
        <authorList>
            <person name="Wang H."/>
        </authorList>
    </citation>
    <scope>NUCLEOTIDE SEQUENCE</scope>
    <source>
        <strain evidence="2">S41</strain>
    </source>
</reference>
<protein>
    <submittedName>
        <fullName evidence="2">Uncharacterized protein</fullName>
    </submittedName>
</protein>
<organism evidence="2 3">
    <name type="scientific">Bionectria ochroleuca</name>
    <name type="common">Gliocladium roseum</name>
    <dbReference type="NCBI Taxonomy" id="29856"/>
    <lineage>
        <taxon>Eukaryota</taxon>
        <taxon>Fungi</taxon>
        <taxon>Dikarya</taxon>
        <taxon>Ascomycota</taxon>
        <taxon>Pezizomycotina</taxon>
        <taxon>Sordariomycetes</taxon>
        <taxon>Hypocreomycetidae</taxon>
        <taxon>Hypocreales</taxon>
        <taxon>Bionectriaceae</taxon>
        <taxon>Clonostachys</taxon>
    </lineage>
</organism>
<accession>A0A8H7K7K7</accession>
<dbReference type="Proteomes" id="UP000616885">
    <property type="component" value="Unassembled WGS sequence"/>
</dbReference>
<dbReference type="EMBL" id="JADCTT010000013">
    <property type="protein sequence ID" value="KAF9744841.1"/>
    <property type="molecule type" value="Genomic_DNA"/>
</dbReference>